<dbReference type="EMBL" id="BAABUK010000002">
    <property type="protein sequence ID" value="GAA5806678.1"/>
    <property type="molecule type" value="Genomic_DNA"/>
</dbReference>
<name>A0ABP9YIJ3_9FUNG</name>
<comment type="caution">
    <text evidence="1">The sequence shown here is derived from an EMBL/GenBank/DDBJ whole genome shotgun (WGS) entry which is preliminary data.</text>
</comment>
<evidence type="ECO:0008006" key="3">
    <source>
        <dbReference type="Google" id="ProtNLM"/>
    </source>
</evidence>
<gene>
    <name evidence="1" type="ORF">MFLAVUS_000026</name>
</gene>
<dbReference type="Proteomes" id="UP001473302">
    <property type="component" value="Unassembled WGS sequence"/>
</dbReference>
<evidence type="ECO:0000313" key="2">
    <source>
        <dbReference type="Proteomes" id="UP001473302"/>
    </source>
</evidence>
<proteinExistence type="predicted"/>
<protein>
    <recommendedName>
        <fullName evidence="3">Transposase</fullName>
    </recommendedName>
</protein>
<sequence>MNGQGRITTEDGEEAMDYITDEGDEYKLKNLTALSEYKVPRPVPIELDREDENLENRMEVVIEMVEKEKAASTRTGNSYSNYTDDQKTLFLYYLKIKFFSAAKSAKMSGVSERTGQTWAKKIKTEPDWDIYEKKTNLVNRPQSQLQEEQKKHIIEFYDNKPFATVDEAVESLTTAFEGFNLKRTTVNNFIVKECNLSMKKLSRQPKSRNDTTRINNRYE</sequence>
<keyword evidence="2" id="KW-1185">Reference proteome</keyword>
<evidence type="ECO:0000313" key="1">
    <source>
        <dbReference type="EMBL" id="GAA5806678.1"/>
    </source>
</evidence>
<organism evidence="1 2">
    <name type="scientific">Mucor flavus</name>
    <dbReference type="NCBI Taxonomy" id="439312"/>
    <lineage>
        <taxon>Eukaryota</taxon>
        <taxon>Fungi</taxon>
        <taxon>Fungi incertae sedis</taxon>
        <taxon>Mucoromycota</taxon>
        <taxon>Mucoromycotina</taxon>
        <taxon>Mucoromycetes</taxon>
        <taxon>Mucorales</taxon>
        <taxon>Mucorineae</taxon>
        <taxon>Mucoraceae</taxon>
        <taxon>Mucor</taxon>
    </lineage>
</organism>
<reference evidence="1 2" key="1">
    <citation type="submission" date="2024-04" db="EMBL/GenBank/DDBJ databases">
        <title>genome sequences of Mucor flavus KT1a and Helicostylum pulchrum KT1b strains isolated from the surface of a dry-aged beef.</title>
        <authorList>
            <person name="Toyotome T."/>
            <person name="Hosono M."/>
            <person name="Torimaru M."/>
            <person name="Fukuda K."/>
            <person name="Mikami N."/>
        </authorList>
    </citation>
    <scope>NUCLEOTIDE SEQUENCE [LARGE SCALE GENOMIC DNA]</scope>
    <source>
        <strain evidence="1 2">KT1a</strain>
    </source>
</reference>
<accession>A0ABP9YIJ3</accession>